<dbReference type="AlphaFoldDB" id="A0A382AI56"/>
<organism evidence="2">
    <name type="scientific">marine metagenome</name>
    <dbReference type="NCBI Taxonomy" id="408172"/>
    <lineage>
        <taxon>unclassified sequences</taxon>
        <taxon>metagenomes</taxon>
        <taxon>ecological metagenomes</taxon>
    </lineage>
</organism>
<dbReference type="SMART" id="SM00507">
    <property type="entry name" value="HNHc"/>
    <property type="match status" value="1"/>
</dbReference>
<dbReference type="InterPro" id="IPR029471">
    <property type="entry name" value="HNH_5"/>
</dbReference>
<evidence type="ECO:0000313" key="2">
    <source>
        <dbReference type="EMBL" id="SVB00971.1"/>
    </source>
</evidence>
<dbReference type="PANTHER" id="PTHR33877">
    <property type="entry name" value="SLL1193 PROTEIN"/>
    <property type="match status" value="1"/>
</dbReference>
<accession>A0A382AI56</accession>
<dbReference type="PANTHER" id="PTHR33877:SF2">
    <property type="entry name" value="OS07G0170200 PROTEIN"/>
    <property type="match status" value="1"/>
</dbReference>
<gene>
    <name evidence="2" type="ORF">METZ01_LOCUS153825</name>
</gene>
<dbReference type="InterPro" id="IPR052892">
    <property type="entry name" value="NA-targeting_endonuclease"/>
</dbReference>
<protein>
    <recommendedName>
        <fullName evidence="1">HNH nuclease domain-containing protein</fullName>
    </recommendedName>
</protein>
<evidence type="ECO:0000259" key="1">
    <source>
        <dbReference type="SMART" id="SM00507"/>
    </source>
</evidence>
<reference evidence="2" key="1">
    <citation type="submission" date="2018-05" db="EMBL/GenBank/DDBJ databases">
        <authorList>
            <person name="Lanie J.A."/>
            <person name="Ng W.-L."/>
            <person name="Kazmierczak K.M."/>
            <person name="Andrzejewski T.M."/>
            <person name="Davidsen T.M."/>
            <person name="Wayne K.J."/>
            <person name="Tettelin H."/>
            <person name="Glass J.I."/>
            <person name="Rusch D."/>
            <person name="Podicherti R."/>
            <person name="Tsui H.-C.T."/>
            <person name="Winkler M.E."/>
        </authorList>
    </citation>
    <scope>NUCLEOTIDE SEQUENCE</scope>
</reference>
<dbReference type="CDD" id="cd00085">
    <property type="entry name" value="HNHc"/>
    <property type="match status" value="1"/>
</dbReference>
<dbReference type="Pfam" id="PF14279">
    <property type="entry name" value="HNH_5"/>
    <property type="match status" value="1"/>
</dbReference>
<dbReference type="EMBL" id="UINC01025420">
    <property type="protein sequence ID" value="SVB00971.1"/>
    <property type="molecule type" value="Genomic_DNA"/>
</dbReference>
<name>A0A382AI56_9ZZZZ</name>
<dbReference type="InterPro" id="IPR003615">
    <property type="entry name" value="HNH_nuc"/>
</dbReference>
<proteinExistence type="predicted"/>
<sequence>MNYLEKIEVLAFYHEKVHSPSIAVNLPSVVKIRNFIRYDNLSMELNRKNILARDKNTCQYCGKSNAPLTLDHVLPKVKGGQDIWENLVTACKVCNQKKGDSTPEEAGMNLIKSPKRPNRIHFFQHYVRDRQEDWRPYLFMEPF</sequence>
<dbReference type="Gene3D" id="1.10.30.50">
    <property type="match status" value="1"/>
</dbReference>
<feature type="domain" description="HNH nuclease" evidence="1">
    <location>
        <begin position="45"/>
        <end position="96"/>
    </location>
</feature>